<protein>
    <submittedName>
        <fullName evidence="1">Uncharacterized protein</fullName>
    </submittedName>
</protein>
<dbReference type="Proteomes" id="UP000324222">
    <property type="component" value="Unassembled WGS sequence"/>
</dbReference>
<keyword evidence="2" id="KW-1185">Reference proteome</keyword>
<name>A0A5B7H127_PORTR</name>
<proteinExistence type="predicted"/>
<evidence type="ECO:0000313" key="1">
    <source>
        <dbReference type="EMBL" id="MPC66261.1"/>
    </source>
</evidence>
<sequence>MARIMCRLPPICVVVCILSSYLFRPLPHPHDLHSNANSSLIPTFPQLTLAHPYTLCPPSSVTVLHFLISYTLHLPHLRELVPIALPPSSYLLHRPKQTLIISSPFVIPV</sequence>
<dbReference type="AlphaFoldDB" id="A0A5B7H127"/>
<evidence type="ECO:0000313" key="2">
    <source>
        <dbReference type="Proteomes" id="UP000324222"/>
    </source>
</evidence>
<accession>A0A5B7H127</accession>
<gene>
    <name evidence="1" type="ORF">E2C01_060408</name>
</gene>
<dbReference type="EMBL" id="VSRR010024536">
    <property type="protein sequence ID" value="MPC66261.1"/>
    <property type="molecule type" value="Genomic_DNA"/>
</dbReference>
<comment type="caution">
    <text evidence="1">The sequence shown here is derived from an EMBL/GenBank/DDBJ whole genome shotgun (WGS) entry which is preliminary data.</text>
</comment>
<organism evidence="1 2">
    <name type="scientific">Portunus trituberculatus</name>
    <name type="common">Swimming crab</name>
    <name type="synonym">Neptunus trituberculatus</name>
    <dbReference type="NCBI Taxonomy" id="210409"/>
    <lineage>
        <taxon>Eukaryota</taxon>
        <taxon>Metazoa</taxon>
        <taxon>Ecdysozoa</taxon>
        <taxon>Arthropoda</taxon>
        <taxon>Crustacea</taxon>
        <taxon>Multicrustacea</taxon>
        <taxon>Malacostraca</taxon>
        <taxon>Eumalacostraca</taxon>
        <taxon>Eucarida</taxon>
        <taxon>Decapoda</taxon>
        <taxon>Pleocyemata</taxon>
        <taxon>Brachyura</taxon>
        <taxon>Eubrachyura</taxon>
        <taxon>Portunoidea</taxon>
        <taxon>Portunidae</taxon>
        <taxon>Portuninae</taxon>
        <taxon>Portunus</taxon>
    </lineage>
</organism>
<reference evidence="1 2" key="1">
    <citation type="submission" date="2019-05" db="EMBL/GenBank/DDBJ databases">
        <title>Another draft genome of Portunus trituberculatus and its Hox gene families provides insights of decapod evolution.</title>
        <authorList>
            <person name="Jeong J.-H."/>
            <person name="Song I."/>
            <person name="Kim S."/>
            <person name="Choi T."/>
            <person name="Kim D."/>
            <person name="Ryu S."/>
            <person name="Kim W."/>
        </authorList>
    </citation>
    <scope>NUCLEOTIDE SEQUENCE [LARGE SCALE GENOMIC DNA]</scope>
    <source>
        <tissue evidence="1">Muscle</tissue>
    </source>
</reference>